<dbReference type="HAMAP" id="MF_00185">
    <property type="entry name" value="IPP_trans"/>
    <property type="match status" value="1"/>
</dbReference>
<evidence type="ECO:0000256" key="2">
    <source>
        <dbReference type="ARBA" id="ARBA00003213"/>
    </source>
</evidence>
<evidence type="ECO:0000256" key="4">
    <source>
        <dbReference type="ARBA" id="ARBA00022679"/>
    </source>
</evidence>
<dbReference type="InterPro" id="IPR018022">
    <property type="entry name" value="IPT"/>
</dbReference>
<evidence type="ECO:0000256" key="13">
    <source>
        <dbReference type="RuleBase" id="RU003785"/>
    </source>
</evidence>
<comment type="caution">
    <text evidence="14">The sequence shown here is derived from an EMBL/GenBank/DDBJ whole genome shotgun (WGS) entry which is preliminary data.</text>
</comment>
<feature type="binding site" evidence="10">
    <location>
        <begin position="11"/>
        <end position="16"/>
    </location>
    <ligand>
        <name>substrate</name>
    </ligand>
</feature>
<evidence type="ECO:0000256" key="10">
    <source>
        <dbReference type="HAMAP-Rule" id="MF_00185"/>
    </source>
</evidence>
<feature type="site" description="Interaction with substrate tRNA" evidence="10">
    <location>
        <position position="123"/>
    </location>
</feature>
<dbReference type="Gene3D" id="1.10.20.140">
    <property type="match status" value="1"/>
</dbReference>
<dbReference type="FunFam" id="1.10.20.140:FF:000001">
    <property type="entry name" value="tRNA dimethylallyltransferase"/>
    <property type="match status" value="1"/>
</dbReference>
<evidence type="ECO:0000256" key="11">
    <source>
        <dbReference type="RuleBase" id="RU003783"/>
    </source>
</evidence>
<keyword evidence="7 10" id="KW-0067">ATP-binding</keyword>
<evidence type="ECO:0000256" key="9">
    <source>
        <dbReference type="ARBA" id="ARBA00049563"/>
    </source>
</evidence>
<keyword evidence="8 10" id="KW-0460">Magnesium</keyword>
<evidence type="ECO:0000313" key="14">
    <source>
        <dbReference type="EMBL" id="HIX07596.1"/>
    </source>
</evidence>
<comment type="function">
    <text evidence="2 10 12">Catalyzes the transfer of a dimethylallyl group onto the adenine at position 37 in tRNAs that read codons beginning with uridine, leading to the formation of N6-(dimethylallyl)adenosine (i(6)A).</text>
</comment>
<dbReference type="InterPro" id="IPR027417">
    <property type="entry name" value="P-loop_NTPase"/>
</dbReference>
<reference evidence="14" key="1">
    <citation type="journal article" date="2021" name="PeerJ">
        <title>Extensive microbial diversity within the chicken gut microbiome revealed by metagenomics and culture.</title>
        <authorList>
            <person name="Gilroy R."/>
            <person name="Ravi A."/>
            <person name="Getino M."/>
            <person name="Pursley I."/>
            <person name="Horton D.L."/>
            <person name="Alikhan N.F."/>
            <person name="Baker D."/>
            <person name="Gharbi K."/>
            <person name="Hall N."/>
            <person name="Watson M."/>
            <person name="Adriaenssens E.M."/>
            <person name="Foster-Nyarko E."/>
            <person name="Jarju S."/>
            <person name="Secka A."/>
            <person name="Antonio M."/>
            <person name="Oren A."/>
            <person name="Chaudhuri R.R."/>
            <person name="La Ragione R."/>
            <person name="Hildebrand F."/>
            <person name="Pallen M.J."/>
        </authorList>
    </citation>
    <scope>NUCLEOTIDE SEQUENCE</scope>
    <source>
        <strain evidence="14">811</strain>
    </source>
</reference>
<dbReference type="GO" id="GO:0005524">
    <property type="term" value="F:ATP binding"/>
    <property type="evidence" value="ECO:0007669"/>
    <property type="project" value="UniProtKB-UniRule"/>
</dbReference>
<accession>A0A9D1V7L2</accession>
<dbReference type="GO" id="GO:0052381">
    <property type="term" value="F:tRNA dimethylallyltransferase activity"/>
    <property type="evidence" value="ECO:0007669"/>
    <property type="project" value="UniProtKB-UniRule"/>
</dbReference>
<comment type="caution">
    <text evidence="10">Lacks conserved residue(s) required for the propagation of feature annotation.</text>
</comment>
<dbReference type="GO" id="GO:0006400">
    <property type="term" value="P:tRNA modification"/>
    <property type="evidence" value="ECO:0007669"/>
    <property type="project" value="TreeGrafter"/>
</dbReference>
<comment type="catalytic activity">
    <reaction evidence="9 10 11">
        <text>adenosine(37) in tRNA + dimethylallyl diphosphate = N(6)-dimethylallyladenosine(37) in tRNA + diphosphate</text>
        <dbReference type="Rhea" id="RHEA:26482"/>
        <dbReference type="Rhea" id="RHEA-COMP:10162"/>
        <dbReference type="Rhea" id="RHEA-COMP:10375"/>
        <dbReference type="ChEBI" id="CHEBI:33019"/>
        <dbReference type="ChEBI" id="CHEBI:57623"/>
        <dbReference type="ChEBI" id="CHEBI:74411"/>
        <dbReference type="ChEBI" id="CHEBI:74415"/>
        <dbReference type="EC" id="2.5.1.75"/>
    </reaction>
</comment>
<comment type="similarity">
    <text evidence="3 10 13">Belongs to the IPP transferase family.</text>
</comment>
<dbReference type="Gene3D" id="3.40.50.300">
    <property type="entry name" value="P-loop containing nucleotide triphosphate hydrolases"/>
    <property type="match status" value="1"/>
</dbReference>
<evidence type="ECO:0000256" key="7">
    <source>
        <dbReference type="ARBA" id="ARBA00022840"/>
    </source>
</evidence>
<reference evidence="14" key="2">
    <citation type="submission" date="2021-04" db="EMBL/GenBank/DDBJ databases">
        <authorList>
            <person name="Gilroy R."/>
        </authorList>
    </citation>
    <scope>NUCLEOTIDE SEQUENCE</scope>
    <source>
        <strain evidence="14">811</strain>
    </source>
</reference>
<dbReference type="NCBIfam" id="TIGR00174">
    <property type="entry name" value="miaA"/>
    <property type="match status" value="1"/>
</dbReference>
<gene>
    <name evidence="10 14" type="primary">miaA</name>
    <name evidence="14" type="ORF">H9741_03930</name>
</gene>
<evidence type="ECO:0000256" key="8">
    <source>
        <dbReference type="ARBA" id="ARBA00022842"/>
    </source>
</evidence>
<name>A0A9D1V7L2_9FIRM</name>
<evidence type="ECO:0000256" key="6">
    <source>
        <dbReference type="ARBA" id="ARBA00022741"/>
    </source>
</evidence>
<organism evidence="14 15">
    <name type="scientific">Candidatus Borkfalkia faecipullorum</name>
    <dbReference type="NCBI Taxonomy" id="2838510"/>
    <lineage>
        <taxon>Bacteria</taxon>
        <taxon>Bacillati</taxon>
        <taxon>Bacillota</taxon>
        <taxon>Clostridia</taxon>
        <taxon>Christensenellales</taxon>
        <taxon>Christensenellaceae</taxon>
        <taxon>Candidatus Borkfalkia</taxon>
    </lineage>
</organism>
<proteinExistence type="inferred from homology"/>
<evidence type="ECO:0000256" key="5">
    <source>
        <dbReference type="ARBA" id="ARBA00022694"/>
    </source>
</evidence>
<dbReference type="SUPFAM" id="SSF52540">
    <property type="entry name" value="P-loop containing nucleoside triphosphate hydrolases"/>
    <property type="match status" value="1"/>
</dbReference>
<feature type="binding site" evidence="10">
    <location>
        <begin position="9"/>
        <end position="16"/>
    </location>
    <ligand>
        <name>ATP</name>
        <dbReference type="ChEBI" id="CHEBI:30616"/>
    </ligand>
</feature>
<evidence type="ECO:0000256" key="12">
    <source>
        <dbReference type="RuleBase" id="RU003784"/>
    </source>
</evidence>
<evidence type="ECO:0000256" key="1">
    <source>
        <dbReference type="ARBA" id="ARBA00001946"/>
    </source>
</evidence>
<dbReference type="AlphaFoldDB" id="A0A9D1V7L2"/>
<comment type="cofactor">
    <cofactor evidence="1 10">
        <name>Mg(2+)</name>
        <dbReference type="ChEBI" id="CHEBI:18420"/>
    </cofactor>
</comment>
<dbReference type="EC" id="2.5.1.75" evidence="10"/>
<feature type="site" description="Interaction with substrate tRNA" evidence="10">
    <location>
        <position position="100"/>
    </location>
</feature>
<dbReference type="EMBL" id="DXFX01000051">
    <property type="protein sequence ID" value="HIX07596.1"/>
    <property type="molecule type" value="Genomic_DNA"/>
</dbReference>
<keyword evidence="6 10" id="KW-0547">Nucleotide-binding</keyword>
<dbReference type="PANTHER" id="PTHR11088">
    <property type="entry name" value="TRNA DIMETHYLALLYLTRANSFERASE"/>
    <property type="match status" value="1"/>
</dbReference>
<dbReference type="InterPro" id="IPR039657">
    <property type="entry name" value="Dimethylallyltransferase"/>
</dbReference>
<evidence type="ECO:0000313" key="15">
    <source>
        <dbReference type="Proteomes" id="UP000824204"/>
    </source>
</evidence>
<evidence type="ECO:0000256" key="3">
    <source>
        <dbReference type="ARBA" id="ARBA00005842"/>
    </source>
</evidence>
<keyword evidence="5 10" id="KW-0819">tRNA processing</keyword>
<dbReference type="Proteomes" id="UP000824204">
    <property type="component" value="Unassembled WGS sequence"/>
</dbReference>
<keyword evidence="4 10" id="KW-0808">Transferase</keyword>
<dbReference type="PANTHER" id="PTHR11088:SF60">
    <property type="entry name" value="TRNA DIMETHYLALLYLTRANSFERASE"/>
    <property type="match status" value="1"/>
</dbReference>
<sequence length="303" mass="34366">MKKVLVVCGATASGKTGFAVEMAKRLEGEVVSADCMLVYRGMDIGTAKPTEEEKGGIPHHMIDVVEPTRNYSVGDYEAQAHPIVERLLQEGKCPVICGGTGFYIQSLCFSRGHGNVGADENVRRRYEEIASKEGNLALFQRLREVDPESAEKLHPNDVKRVVRALEIFELTGKKKSEQQDGFVPRFPYVAVAFGYDREELYARINQRVEQMLEQGLVEEVRALLDRGVNETCQSMQGIGYKEVLEYLKNNISYSTMREIIQQNTRNYAKRQITFFKKFPNLIWLDPHAKDNVQKVMEAMYAGE</sequence>
<dbReference type="Pfam" id="PF01715">
    <property type="entry name" value="IPPT"/>
    <property type="match status" value="1"/>
</dbReference>
<comment type="subunit">
    <text evidence="10">Monomer.</text>
</comment>
<protein>
    <recommendedName>
        <fullName evidence="10">tRNA dimethylallyltransferase</fullName>
        <ecNumber evidence="10">2.5.1.75</ecNumber>
    </recommendedName>
    <alternativeName>
        <fullName evidence="10">Dimethylallyl diphosphate:tRNA dimethylallyltransferase</fullName>
        <shortName evidence="10">DMAPP:tRNA dimethylallyltransferase</shortName>
        <shortName evidence="10">DMATase</shortName>
    </alternativeName>
    <alternativeName>
        <fullName evidence="10">Isopentenyl-diphosphate:tRNA isopentenyltransferase</fullName>
        <shortName evidence="10">IPP transferase</shortName>
        <shortName evidence="10">IPPT</shortName>
        <shortName evidence="10">IPTase</shortName>
    </alternativeName>
</protein>